<evidence type="ECO:0000256" key="2">
    <source>
        <dbReference type="SAM" id="MobiDB-lite"/>
    </source>
</evidence>
<dbReference type="PANTHER" id="PTHR21017:SF17">
    <property type="entry name" value="PROTEIN NIPSNAP"/>
    <property type="match status" value="1"/>
</dbReference>
<feature type="domain" description="NIPSNAP" evidence="3">
    <location>
        <begin position="188"/>
        <end position="285"/>
    </location>
</feature>
<dbReference type="PANTHER" id="PTHR21017">
    <property type="entry name" value="NIPSNAP-RELATED"/>
    <property type="match status" value="1"/>
</dbReference>
<dbReference type="GO" id="GO:0005739">
    <property type="term" value="C:mitochondrion"/>
    <property type="evidence" value="ECO:0007669"/>
    <property type="project" value="TreeGrafter"/>
</dbReference>
<comment type="similarity">
    <text evidence="1">Belongs to the NipSnap family.</text>
</comment>
<keyword evidence="4" id="KW-1185">Reference proteome</keyword>
<evidence type="ECO:0000259" key="3">
    <source>
        <dbReference type="Pfam" id="PF07978"/>
    </source>
</evidence>
<feature type="compositionally biased region" description="Basic and acidic residues" evidence="2">
    <location>
        <begin position="29"/>
        <end position="38"/>
    </location>
</feature>
<sequence length="287" mass="32901">MSVARIFGRTTIFRCENSLRNLSTSKPPSETKETENESTKPQGWISKLFVGQQYDPEGAQKQSHSSLLSASDYVYEITTHNFRPGSTEKYLDCFGEYKKNLEKTLPSVELVGSWNVAYGRTKDQAIHLWRYHKGYLDVDSSIDVLSRDSNLRATDNELAALCGRRKSVLVKSFSYWGEPKPRPERHVYDLRSYVLKPGSMIEWGNAWAKGITYRREHNQDVGGFFAQVGQLYVVYHIWAYPSMIGRNETRNSTWAKPGWDATVAYTVPLIEKMQSKILTATKYSQLK</sequence>
<reference evidence="5" key="1">
    <citation type="submission" date="2024-02" db="UniProtKB">
        <authorList>
            <consortium name="WormBaseParasite"/>
        </authorList>
    </citation>
    <scope>IDENTIFICATION</scope>
</reference>
<evidence type="ECO:0000313" key="5">
    <source>
        <dbReference type="WBParaSite" id="MBELARI_LOCUS10694"/>
    </source>
</evidence>
<dbReference type="GO" id="GO:0000423">
    <property type="term" value="P:mitophagy"/>
    <property type="evidence" value="ECO:0007669"/>
    <property type="project" value="UniProtKB-ARBA"/>
</dbReference>
<accession>A0AAF3J1Q4</accession>
<dbReference type="FunFam" id="3.30.70.100:FF:000003">
    <property type="entry name" value="Protein NipSnap homolog 2"/>
    <property type="match status" value="1"/>
</dbReference>
<dbReference type="InterPro" id="IPR051557">
    <property type="entry name" value="NipSnap_domain"/>
</dbReference>
<protein>
    <submittedName>
        <fullName evidence="5">NIPSNAP domain-containing protein</fullName>
    </submittedName>
</protein>
<dbReference type="InterPro" id="IPR011008">
    <property type="entry name" value="Dimeric_a/b-barrel"/>
</dbReference>
<dbReference type="AlphaFoldDB" id="A0AAF3J1Q4"/>
<evidence type="ECO:0000313" key="4">
    <source>
        <dbReference type="Proteomes" id="UP000887575"/>
    </source>
</evidence>
<dbReference type="SUPFAM" id="SSF54909">
    <property type="entry name" value="Dimeric alpha+beta barrel"/>
    <property type="match status" value="2"/>
</dbReference>
<dbReference type="Gene3D" id="3.30.70.100">
    <property type="match status" value="2"/>
</dbReference>
<proteinExistence type="inferred from homology"/>
<name>A0AAF3J1Q4_9BILA</name>
<dbReference type="InterPro" id="IPR012577">
    <property type="entry name" value="NIPSNAP"/>
</dbReference>
<organism evidence="4 5">
    <name type="scientific">Mesorhabditis belari</name>
    <dbReference type="NCBI Taxonomy" id="2138241"/>
    <lineage>
        <taxon>Eukaryota</taxon>
        <taxon>Metazoa</taxon>
        <taxon>Ecdysozoa</taxon>
        <taxon>Nematoda</taxon>
        <taxon>Chromadorea</taxon>
        <taxon>Rhabditida</taxon>
        <taxon>Rhabditina</taxon>
        <taxon>Rhabditomorpha</taxon>
        <taxon>Rhabditoidea</taxon>
        <taxon>Rhabditidae</taxon>
        <taxon>Mesorhabditinae</taxon>
        <taxon>Mesorhabditis</taxon>
    </lineage>
</organism>
<evidence type="ECO:0000256" key="1">
    <source>
        <dbReference type="ARBA" id="ARBA00005291"/>
    </source>
</evidence>
<feature type="region of interest" description="Disordered" evidence="2">
    <location>
        <begin position="20"/>
        <end position="40"/>
    </location>
</feature>
<dbReference type="WBParaSite" id="MBELARI_LOCUS10694">
    <property type="protein sequence ID" value="MBELARI_LOCUS10694"/>
    <property type="gene ID" value="MBELARI_LOCUS10694"/>
</dbReference>
<dbReference type="Proteomes" id="UP000887575">
    <property type="component" value="Unassembled WGS sequence"/>
</dbReference>
<dbReference type="Pfam" id="PF07978">
    <property type="entry name" value="NIPSNAP"/>
    <property type="match status" value="1"/>
</dbReference>